<dbReference type="AlphaFoldDB" id="A0A290QA92"/>
<feature type="transmembrane region" description="Helical" evidence="1">
    <location>
        <begin position="6"/>
        <end position="29"/>
    </location>
</feature>
<sequence>MASYYGLFLTIHILCAITFIGAVFFEVLVIEPIEKRLPPGLACTLAGEIPKQVRTFMPYVVALLFLTGGAMFWVHFSNRPDFVSSRFGILMMIKMTLAFAVLGVFLASLSAAKRGKMDLCRFRYTHRIVAGLMLAIVLFAKGMYYL</sequence>
<dbReference type="EMBL" id="CP023344">
    <property type="protein sequence ID" value="ATC63156.1"/>
    <property type="molecule type" value="Genomic_DNA"/>
</dbReference>
<evidence type="ECO:0008006" key="4">
    <source>
        <dbReference type="Google" id="ProtNLM"/>
    </source>
</evidence>
<protein>
    <recommendedName>
        <fullName evidence="4">Copper resistance protein D domain-containing protein</fullName>
    </recommendedName>
</protein>
<evidence type="ECO:0000313" key="3">
    <source>
        <dbReference type="Proteomes" id="UP000217265"/>
    </source>
</evidence>
<feature type="transmembrane region" description="Helical" evidence="1">
    <location>
        <begin position="56"/>
        <end position="76"/>
    </location>
</feature>
<evidence type="ECO:0000256" key="1">
    <source>
        <dbReference type="SAM" id="Phobius"/>
    </source>
</evidence>
<name>A0A290QA92_9BACT</name>
<keyword evidence="3" id="KW-1185">Reference proteome</keyword>
<dbReference type="RefSeq" id="WP_096054788.1">
    <property type="nucleotide sequence ID" value="NZ_CP023344.1"/>
</dbReference>
<feature type="transmembrane region" description="Helical" evidence="1">
    <location>
        <begin position="124"/>
        <end position="144"/>
    </location>
</feature>
<dbReference type="PIRSF" id="PIRSF015875">
    <property type="entry name" value="UCP015875"/>
    <property type="match status" value="1"/>
</dbReference>
<gene>
    <name evidence="2" type="ORF">CMV30_03830</name>
</gene>
<dbReference type="KEGG" id="vbh:CMV30_03830"/>
<dbReference type="InterPro" id="IPR007418">
    <property type="entry name" value="DUF474"/>
</dbReference>
<evidence type="ECO:0000313" key="2">
    <source>
        <dbReference type="EMBL" id="ATC63156.1"/>
    </source>
</evidence>
<proteinExistence type="predicted"/>
<reference evidence="2 3" key="1">
    <citation type="submission" date="2017-09" db="EMBL/GenBank/DDBJ databases">
        <title>Complete genome sequence of Verrucomicrobial strain HZ-65, isolated from freshwater.</title>
        <authorList>
            <person name="Choi A."/>
        </authorList>
    </citation>
    <scope>NUCLEOTIDE SEQUENCE [LARGE SCALE GENOMIC DNA]</scope>
    <source>
        <strain evidence="2 3">HZ-65</strain>
    </source>
</reference>
<feature type="transmembrane region" description="Helical" evidence="1">
    <location>
        <begin position="88"/>
        <end position="112"/>
    </location>
</feature>
<dbReference type="OrthoDB" id="5955722at2"/>
<organism evidence="2 3">
    <name type="scientific">Nibricoccus aquaticus</name>
    <dbReference type="NCBI Taxonomy" id="2576891"/>
    <lineage>
        <taxon>Bacteria</taxon>
        <taxon>Pseudomonadati</taxon>
        <taxon>Verrucomicrobiota</taxon>
        <taxon>Opitutia</taxon>
        <taxon>Opitutales</taxon>
        <taxon>Opitutaceae</taxon>
        <taxon>Nibricoccus</taxon>
    </lineage>
</organism>
<dbReference type="Proteomes" id="UP000217265">
    <property type="component" value="Chromosome"/>
</dbReference>
<keyword evidence="1" id="KW-0812">Transmembrane</keyword>
<keyword evidence="1" id="KW-1133">Transmembrane helix</keyword>
<accession>A0A290QA92</accession>
<keyword evidence="1" id="KW-0472">Membrane</keyword>